<dbReference type="InterPro" id="IPR036224">
    <property type="entry name" value="GINS_bundle-like_dom_sf"/>
</dbReference>
<proteinExistence type="inferred from homology"/>
<dbReference type="Pfam" id="PF05916">
    <property type="entry name" value="Sld5"/>
    <property type="match status" value="1"/>
</dbReference>
<feature type="region of interest" description="Disordered" evidence="7">
    <location>
        <begin position="1"/>
        <end position="61"/>
    </location>
</feature>
<dbReference type="CDD" id="cd21692">
    <property type="entry name" value="GINS_B_Sld5"/>
    <property type="match status" value="1"/>
</dbReference>
<evidence type="ECO:0000256" key="2">
    <source>
        <dbReference type="ARBA" id="ARBA00008187"/>
    </source>
</evidence>
<evidence type="ECO:0000256" key="3">
    <source>
        <dbReference type="ARBA" id="ARBA00014804"/>
    </source>
</evidence>
<reference evidence="10" key="1">
    <citation type="submission" date="2021-01" db="EMBL/GenBank/DDBJ databases">
        <authorList>
            <person name="Corre E."/>
            <person name="Pelletier E."/>
            <person name="Niang G."/>
            <person name="Scheremetjew M."/>
            <person name="Finn R."/>
            <person name="Kale V."/>
            <person name="Holt S."/>
            <person name="Cochrane G."/>
            <person name="Meng A."/>
            <person name="Brown T."/>
            <person name="Cohen L."/>
        </authorList>
    </citation>
    <scope>NUCLEOTIDE SEQUENCE</scope>
    <source>
        <strain evidence="10">Clade-D-RCC2572</strain>
    </source>
</reference>
<sequence length="285" mass="32493">MDGDDDDGYHFYGDDDDVGGGGGGLGAAGDGGARRRARDGDDDDLEPEAYGDGDDEFGGEDEVNLDEAYEPVDSDVMRLKRAWVQERLAPEILEHQTELVDAVKRAIETQEERIEREQENENRDTSDNIVTNIYWMELNRVKYLLREYLRTRLRKMERHALFIFEDETSRAKLSSAELKYLEDYNNAVHEHLKGVLDELPEHYRSHVVQQIGNDDDDDKDQSMKPEPNMDGFVFFRIREDVGNFLPGGATSEDDAVELKRGLILLAKYSAFKDLLDTDPPKAELV</sequence>
<dbReference type="GO" id="GO:0006261">
    <property type="term" value="P:DNA-templated DNA replication"/>
    <property type="evidence" value="ECO:0007669"/>
    <property type="project" value="InterPro"/>
</dbReference>
<dbReference type="AlphaFoldDB" id="A0A7S0KST0"/>
<evidence type="ECO:0000256" key="5">
    <source>
        <dbReference type="ARBA" id="ARBA00023242"/>
    </source>
</evidence>
<dbReference type="Pfam" id="PF16922">
    <property type="entry name" value="SLD5_C"/>
    <property type="match status" value="1"/>
</dbReference>
<keyword evidence="4" id="KW-0235">DNA replication</keyword>
<evidence type="ECO:0000313" key="10">
    <source>
        <dbReference type="EMBL" id="CAD8589116.1"/>
    </source>
</evidence>
<dbReference type="GO" id="GO:0000811">
    <property type="term" value="C:GINS complex"/>
    <property type="evidence" value="ECO:0007669"/>
    <property type="project" value="TreeGrafter"/>
</dbReference>
<dbReference type="InterPro" id="IPR038749">
    <property type="entry name" value="Sld5_GINS_A"/>
</dbReference>
<dbReference type="CDD" id="cd11711">
    <property type="entry name" value="GINS_A_Sld5"/>
    <property type="match status" value="1"/>
</dbReference>
<dbReference type="PANTHER" id="PTHR21206">
    <property type="entry name" value="SLD5 PROTEIN"/>
    <property type="match status" value="1"/>
</dbReference>
<evidence type="ECO:0000259" key="8">
    <source>
        <dbReference type="Pfam" id="PF05916"/>
    </source>
</evidence>
<evidence type="ECO:0000256" key="7">
    <source>
        <dbReference type="SAM" id="MobiDB-lite"/>
    </source>
</evidence>
<dbReference type="InterPro" id="IPR031633">
    <property type="entry name" value="SLD5_C"/>
</dbReference>
<dbReference type="Gene3D" id="1.20.58.1030">
    <property type="match status" value="1"/>
</dbReference>
<gene>
    <name evidence="10" type="ORF">OMED0929_LOCUS7314</name>
</gene>
<evidence type="ECO:0000259" key="9">
    <source>
        <dbReference type="Pfam" id="PF16922"/>
    </source>
</evidence>
<dbReference type="GO" id="GO:0000727">
    <property type="term" value="P:double-strand break repair via break-induced replication"/>
    <property type="evidence" value="ECO:0007669"/>
    <property type="project" value="TreeGrafter"/>
</dbReference>
<evidence type="ECO:0000256" key="1">
    <source>
        <dbReference type="ARBA" id="ARBA00004123"/>
    </source>
</evidence>
<dbReference type="InterPro" id="IPR008591">
    <property type="entry name" value="GINS_Sld5"/>
</dbReference>
<keyword evidence="5" id="KW-0539">Nucleus</keyword>
<feature type="domain" description="GINS subunit" evidence="8">
    <location>
        <begin position="108"/>
        <end position="193"/>
    </location>
</feature>
<evidence type="ECO:0000256" key="4">
    <source>
        <dbReference type="ARBA" id="ARBA00022705"/>
    </source>
</evidence>
<feature type="coiled-coil region" evidence="6">
    <location>
        <begin position="93"/>
        <end position="124"/>
    </location>
</feature>
<feature type="compositionally biased region" description="Acidic residues" evidence="7">
    <location>
        <begin position="40"/>
        <end position="61"/>
    </location>
</feature>
<dbReference type="EMBL" id="HBEW01008688">
    <property type="protein sequence ID" value="CAD8589116.1"/>
    <property type="molecule type" value="Transcribed_RNA"/>
</dbReference>
<comment type="subcellular location">
    <subcellularLocation>
        <location evidence="1">Nucleus</location>
    </subcellularLocation>
</comment>
<dbReference type="SUPFAM" id="SSF160059">
    <property type="entry name" value="PriA/YqbF domain"/>
    <property type="match status" value="1"/>
</dbReference>
<protein>
    <recommendedName>
        <fullName evidence="3">DNA replication complex GINS protein SLD5</fullName>
    </recommendedName>
</protein>
<name>A0A7S0KST0_9CHLO</name>
<organism evidence="10">
    <name type="scientific">Ostreococcus mediterraneus</name>
    <dbReference type="NCBI Taxonomy" id="1486918"/>
    <lineage>
        <taxon>Eukaryota</taxon>
        <taxon>Viridiplantae</taxon>
        <taxon>Chlorophyta</taxon>
        <taxon>Mamiellophyceae</taxon>
        <taxon>Mamiellales</taxon>
        <taxon>Bathycoccaceae</taxon>
        <taxon>Ostreococcus</taxon>
    </lineage>
</organism>
<dbReference type="PANTHER" id="PTHR21206:SF0">
    <property type="entry name" value="DNA REPLICATION COMPLEX GINS PROTEIN SLD5"/>
    <property type="match status" value="1"/>
</dbReference>
<feature type="compositionally biased region" description="Gly residues" evidence="7">
    <location>
        <begin position="19"/>
        <end position="31"/>
    </location>
</feature>
<comment type="similarity">
    <text evidence="2">Belongs to the GINS4/SLD5 family.</text>
</comment>
<keyword evidence="6" id="KW-0175">Coiled coil</keyword>
<evidence type="ECO:0000256" key="6">
    <source>
        <dbReference type="SAM" id="Coils"/>
    </source>
</evidence>
<accession>A0A7S0KST0</accession>
<dbReference type="InterPro" id="IPR021151">
    <property type="entry name" value="GINS_A"/>
</dbReference>
<feature type="domain" description="DNA replication complex GINS protein SLD5 C-terminal" evidence="9">
    <location>
        <begin position="227"/>
        <end position="278"/>
    </location>
</feature>
<dbReference type="SUPFAM" id="SSF158573">
    <property type="entry name" value="GINS helical bundle-like"/>
    <property type="match status" value="1"/>
</dbReference>